<dbReference type="EMBL" id="BARV01033028">
    <property type="protein sequence ID" value="GAI40708.1"/>
    <property type="molecule type" value="Genomic_DNA"/>
</dbReference>
<dbReference type="AlphaFoldDB" id="X1NAQ1"/>
<protein>
    <submittedName>
        <fullName evidence="1">Uncharacterized protein</fullName>
    </submittedName>
</protein>
<sequence>MKDAGFTDIHIYSYNPISWLPLSAIQYRRRKENTLKFSYPAYLNLVCYPIGWLAGKLGMAEELV</sequence>
<comment type="caution">
    <text evidence="1">The sequence shown here is derived from an EMBL/GenBank/DDBJ whole genome shotgun (WGS) entry which is preliminary data.</text>
</comment>
<feature type="non-terminal residue" evidence="1">
    <location>
        <position position="64"/>
    </location>
</feature>
<evidence type="ECO:0000313" key="1">
    <source>
        <dbReference type="EMBL" id="GAI40708.1"/>
    </source>
</evidence>
<name>X1NAQ1_9ZZZZ</name>
<reference evidence="1" key="1">
    <citation type="journal article" date="2014" name="Front. Microbiol.">
        <title>High frequency of phylogenetically diverse reductive dehalogenase-homologous genes in deep subseafloor sedimentary metagenomes.</title>
        <authorList>
            <person name="Kawai M."/>
            <person name="Futagami T."/>
            <person name="Toyoda A."/>
            <person name="Takaki Y."/>
            <person name="Nishi S."/>
            <person name="Hori S."/>
            <person name="Arai W."/>
            <person name="Tsubouchi T."/>
            <person name="Morono Y."/>
            <person name="Uchiyama I."/>
            <person name="Ito T."/>
            <person name="Fujiyama A."/>
            <person name="Inagaki F."/>
            <person name="Takami H."/>
        </authorList>
    </citation>
    <scope>NUCLEOTIDE SEQUENCE</scope>
    <source>
        <strain evidence="1">Expedition CK06-06</strain>
    </source>
</reference>
<accession>X1NAQ1</accession>
<gene>
    <name evidence="1" type="ORF">S06H3_51985</name>
</gene>
<organism evidence="1">
    <name type="scientific">marine sediment metagenome</name>
    <dbReference type="NCBI Taxonomy" id="412755"/>
    <lineage>
        <taxon>unclassified sequences</taxon>
        <taxon>metagenomes</taxon>
        <taxon>ecological metagenomes</taxon>
    </lineage>
</organism>
<proteinExistence type="predicted"/>